<dbReference type="InterPro" id="IPR027417">
    <property type="entry name" value="P-loop_NTPase"/>
</dbReference>
<evidence type="ECO:0000313" key="3">
    <source>
        <dbReference type="Proteomes" id="UP000320179"/>
    </source>
</evidence>
<dbReference type="GO" id="GO:0005524">
    <property type="term" value="F:ATP binding"/>
    <property type="evidence" value="ECO:0007669"/>
    <property type="project" value="InterPro"/>
</dbReference>
<name>A0AAE6FY00_MYXXA</name>
<protein>
    <recommendedName>
        <fullName evidence="1">IstB-like ATP-binding domain-containing protein</fullName>
    </recommendedName>
</protein>
<evidence type="ECO:0000313" key="2">
    <source>
        <dbReference type="EMBL" id="QDE67347.1"/>
    </source>
</evidence>
<dbReference type="Pfam" id="PF01695">
    <property type="entry name" value="IstB_IS21"/>
    <property type="match status" value="1"/>
</dbReference>
<dbReference type="InterPro" id="IPR002611">
    <property type="entry name" value="IstB_ATP-bd"/>
</dbReference>
<proteinExistence type="predicted"/>
<dbReference type="Proteomes" id="UP000320179">
    <property type="component" value="Chromosome"/>
</dbReference>
<accession>A0AAE6FY00</accession>
<reference evidence="2 3" key="1">
    <citation type="journal article" date="2019" name="Science">
        <title>Social genes are selection hotspots in kin groups of a soil microbe.</title>
        <authorList>
            <person name="Wielgoss S."/>
            <person name="Wolfensberger R."/>
            <person name="Sun L."/>
            <person name="Fiegna F."/>
            <person name="Velicer G.J."/>
        </authorList>
    </citation>
    <scope>NUCLEOTIDE SEQUENCE [LARGE SCALE GENOMIC DNA]</scope>
    <source>
        <strain evidence="2 3">MC3.5.9c15</strain>
    </source>
</reference>
<evidence type="ECO:0000259" key="1">
    <source>
        <dbReference type="Pfam" id="PF01695"/>
    </source>
</evidence>
<organism evidence="2 3">
    <name type="scientific">Myxococcus xanthus</name>
    <dbReference type="NCBI Taxonomy" id="34"/>
    <lineage>
        <taxon>Bacteria</taxon>
        <taxon>Pseudomonadati</taxon>
        <taxon>Myxococcota</taxon>
        <taxon>Myxococcia</taxon>
        <taxon>Myxococcales</taxon>
        <taxon>Cystobacterineae</taxon>
        <taxon>Myxococcaceae</taxon>
        <taxon>Myxococcus</taxon>
    </lineage>
</organism>
<sequence length="148" mass="16049">MAWRPEKSAGEGTGCSKAGVALEPTAFKEADLIFRVVSRRDGKKPIVLTTNLPFSEWTTIFPSAECAIAHIDRVIHHASIISIEGDSYRRRVADASRAERKAKKGWIPPLPAGPALPLRFLGPDGSYAAIASTSTTPLRVPGHVEHLR</sequence>
<gene>
    <name evidence="2" type="ORF">BHS09_10315</name>
</gene>
<dbReference type="EMBL" id="CP017174">
    <property type="protein sequence ID" value="QDE67347.1"/>
    <property type="molecule type" value="Genomic_DNA"/>
</dbReference>
<feature type="domain" description="IstB-like ATP-binding" evidence="1">
    <location>
        <begin position="24"/>
        <end position="92"/>
    </location>
</feature>
<dbReference type="Gene3D" id="3.40.50.300">
    <property type="entry name" value="P-loop containing nucleotide triphosphate hydrolases"/>
    <property type="match status" value="1"/>
</dbReference>
<dbReference type="AlphaFoldDB" id="A0AAE6FY00"/>